<dbReference type="Pfam" id="PF11443">
    <property type="entry name" value="DUF2828"/>
    <property type="match status" value="2"/>
</dbReference>
<proteinExistence type="predicted"/>
<dbReference type="RefSeq" id="WP_086348458.1">
    <property type="nucleotide sequence ID" value="NZ_CP147247.1"/>
</dbReference>
<evidence type="ECO:0000259" key="1">
    <source>
        <dbReference type="Pfam" id="PF11443"/>
    </source>
</evidence>
<feature type="domain" description="DUF7788" evidence="2">
    <location>
        <begin position="289"/>
        <end position="475"/>
    </location>
</feature>
<dbReference type="Gene3D" id="3.40.50.410">
    <property type="entry name" value="von Willebrand factor, type A domain"/>
    <property type="match status" value="1"/>
</dbReference>
<dbReference type="EMBL" id="CP147247">
    <property type="protein sequence ID" value="WYJ90811.1"/>
    <property type="molecule type" value="Genomic_DNA"/>
</dbReference>
<sequence>MLNELKKMFNITKTENGAYTLKSSLNALVDLFALGGSYRLKSEQEVLALFYAAFKQDRDLAMKTLFYLRDIRGGQGERRFFRIVLMDMAVNEPATVRQLLPYIPEYGRWDDVLALLSTPLKEAVLTVVTKQFQEDRKNSANGQPVSLLAKWLPSTSVRSKDRKNQLMILLKAWNMKAAVYRKNLSRLRQSLSLVETKLSECDYEAIDYSKLPSIAGMKYRQAFYRNDMERYMAFLEQLKTGSAKINAATLYPADIVGKILQSSGIAEHRELYNGLWANLPDYIGDRRENSLAVVDVSGSMTGKPMEVAIALGIYLSERNHGEFKNHFMTFSEEPELCALEGRDFVEKVQNLRRASWGYNTNLEKVFTVILSAAKRARFSQKEMIDKLYIISDMEFDAAVCGSNRNFQRETMFKKLKGMMNRAGYQMPEIVFWNVNARQQQLPVSASEKYVKLVSGYSPSLFKDLLEDATISPEEFMLKVITAERYEAIHAA</sequence>
<keyword evidence="5" id="KW-1185">Reference proteome</keyword>
<dbReference type="InterPro" id="IPR056690">
    <property type="entry name" value="DUF7788"/>
</dbReference>
<feature type="domain" description="DUF2828" evidence="1">
    <location>
        <begin position="178"/>
        <end position="263"/>
    </location>
</feature>
<dbReference type="InterPro" id="IPR011205">
    <property type="entry name" value="UCP015417_vWA"/>
</dbReference>
<name>A0A242K7Q5_9ENTE</name>
<feature type="domain" description="DUF2828" evidence="1">
    <location>
        <begin position="14"/>
        <end position="125"/>
    </location>
</feature>
<evidence type="ECO:0000313" key="3">
    <source>
        <dbReference type="EMBL" id="OTP17205.1"/>
    </source>
</evidence>
<evidence type="ECO:0000313" key="4">
    <source>
        <dbReference type="EMBL" id="WYJ90811.1"/>
    </source>
</evidence>
<reference evidence="4" key="3">
    <citation type="submission" date="2024-03" db="EMBL/GenBank/DDBJ databases">
        <title>The Genome Sequence of Enterococcus sp. DIV0242b.</title>
        <authorList>
            <consortium name="The Broad Institute Genomics Platform"/>
            <consortium name="The Broad Institute Microbial Omics Core"/>
            <consortium name="The Broad Institute Genomic Center for Infectious Diseases"/>
            <person name="Earl A."/>
            <person name="Manson A."/>
            <person name="Gilmore M."/>
            <person name="Schwartman J."/>
            <person name="Shea T."/>
            <person name="Abouelleil A."/>
            <person name="Cao P."/>
            <person name="Chapman S."/>
            <person name="Cusick C."/>
            <person name="Young S."/>
            <person name="Neafsey D."/>
            <person name="Nusbaum C."/>
            <person name="Birren B."/>
        </authorList>
    </citation>
    <scope>NUCLEOTIDE SEQUENCE</scope>
    <source>
        <strain evidence="4">9E7_DIV0242</strain>
    </source>
</reference>
<protein>
    <recommendedName>
        <fullName evidence="6">TROVE domain-containing protein</fullName>
    </recommendedName>
</protein>
<reference evidence="4" key="2">
    <citation type="submission" date="2017-05" db="EMBL/GenBank/DDBJ databases">
        <authorList>
            <consortium name="The Broad Institute Genomics Platform"/>
            <consortium name="The Broad Institute Genomic Center for Infectious Diseases"/>
            <person name="Earl A."/>
            <person name="Manson A."/>
            <person name="Schwartman J."/>
            <person name="Gilmore M."/>
            <person name="Abouelleil A."/>
            <person name="Cao P."/>
            <person name="Chapman S."/>
            <person name="Cusick C."/>
            <person name="Shea T."/>
            <person name="Young S."/>
            <person name="Neafsey D."/>
            <person name="Nusbaum C."/>
            <person name="Birren B."/>
        </authorList>
    </citation>
    <scope>NUCLEOTIDE SEQUENCE</scope>
    <source>
        <strain evidence="4">9E7_DIV0242</strain>
    </source>
</reference>
<dbReference type="Pfam" id="PF25043">
    <property type="entry name" value="DUF7788"/>
    <property type="match status" value="1"/>
</dbReference>
<evidence type="ECO:0000313" key="5">
    <source>
        <dbReference type="Proteomes" id="UP000195141"/>
    </source>
</evidence>
<dbReference type="InterPro" id="IPR036465">
    <property type="entry name" value="vWFA_dom_sf"/>
</dbReference>
<gene>
    <name evidence="3" type="ORF">A5888_001343</name>
    <name evidence="4" type="ORF">A5888_002579</name>
</gene>
<dbReference type="PANTHER" id="PTHR31373:SF27">
    <property type="entry name" value="TROVE DOMAIN-CONTAINING PROTEIN"/>
    <property type="match status" value="1"/>
</dbReference>
<dbReference type="InterPro" id="IPR058580">
    <property type="entry name" value="DUF2828"/>
</dbReference>
<dbReference type="PIRSF" id="PIRSF015417">
    <property type="entry name" value="T31B5_30_vWA"/>
    <property type="match status" value="1"/>
</dbReference>
<organism evidence="3">
    <name type="scientific">Candidatus Enterococcus clewellii</name>
    <dbReference type="NCBI Taxonomy" id="1834193"/>
    <lineage>
        <taxon>Bacteria</taxon>
        <taxon>Bacillati</taxon>
        <taxon>Bacillota</taxon>
        <taxon>Bacilli</taxon>
        <taxon>Lactobacillales</taxon>
        <taxon>Enterococcaceae</taxon>
        <taxon>Enterococcus</taxon>
    </lineage>
</organism>
<dbReference type="EMBL" id="NGMM01000002">
    <property type="protein sequence ID" value="OTP17205.1"/>
    <property type="molecule type" value="Genomic_DNA"/>
</dbReference>
<evidence type="ECO:0000259" key="2">
    <source>
        <dbReference type="Pfam" id="PF25043"/>
    </source>
</evidence>
<dbReference type="OrthoDB" id="9255585at2"/>
<reference evidence="3" key="1">
    <citation type="submission" date="2017-05" db="EMBL/GenBank/DDBJ databases">
        <title>The Genome Sequence of Enterococcus sp. 9E7_DIV0242.</title>
        <authorList>
            <consortium name="The Broad Institute Genomics Platform"/>
            <consortium name="The Broad Institute Genomic Center for Infectious Diseases"/>
            <person name="Earl A."/>
            <person name="Manson A."/>
            <person name="Schwartman J."/>
            <person name="Gilmore M."/>
            <person name="Abouelleil A."/>
            <person name="Cao P."/>
            <person name="Chapman S."/>
            <person name="Cusick C."/>
            <person name="Shea T."/>
            <person name="Young S."/>
            <person name="Neafsey D."/>
            <person name="Nusbaum C."/>
            <person name="Birren B."/>
        </authorList>
    </citation>
    <scope>NUCLEOTIDE SEQUENCE [LARGE SCALE GENOMIC DNA]</scope>
    <source>
        <strain evidence="3">9E7_DIV0242</strain>
    </source>
</reference>
<accession>A0A242K7Q5</accession>
<dbReference type="Proteomes" id="UP000195141">
    <property type="component" value="Chromosome"/>
</dbReference>
<dbReference type="AlphaFoldDB" id="A0A242K7Q5"/>
<dbReference type="PANTHER" id="PTHR31373">
    <property type="entry name" value="OS06G0652100 PROTEIN"/>
    <property type="match status" value="1"/>
</dbReference>
<dbReference type="SUPFAM" id="SSF53300">
    <property type="entry name" value="vWA-like"/>
    <property type="match status" value="1"/>
</dbReference>
<evidence type="ECO:0008006" key="6">
    <source>
        <dbReference type="Google" id="ProtNLM"/>
    </source>
</evidence>